<dbReference type="AlphaFoldDB" id="A0A919EKF1"/>
<dbReference type="Pfam" id="PF19806">
    <property type="entry name" value="DUF6289"/>
    <property type="match status" value="1"/>
</dbReference>
<feature type="signal peptide" evidence="1">
    <location>
        <begin position="1"/>
        <end position="23"/>
    </location>
</feature>
<evidence type="ECO:0000313" key="3">
    <source>
        <dbReference type="Proteomes" id="UP000623842"/>
    </source>
</evidence>
<dbReference type="EMBL" id="BNCK01000003">
    <property type="protein sequence ID" value="GHF90097.1"/>
    <property type="molecule type" value="Genomic_DNA"/>
</dbReference>
<dbReference type="Proteomes" id="UP000623842">
    <property type="component" value="Unassembled WGS sequence"/>
</dbReference>
<protein>
    <submittedName>
        <fullName evidence="2">Uncharacterized protein</fullName>
    </submittedName>
</protein>
<keyword evidence="1" id="KW-0732">Signal</keyword>
<accession>A0A919EKF1</accession>
<sequence>MLKLVKKLILTSSICAMAISASAVGAGSEIEKIFYETAAKQNVVGGILTPCEGRPLAWGKRTAFYTVDVSPCHSNF</sequence>
<organism evidence="2 3">
    <name type="scientific">Thalassotalea marina</name>
    <dbReference type="NCBI Taxonomy" id="1673741"/>
    <lineage>
        <taxon>Bacteria</taxon>
        <taxon>Pseudomonadati</taxon>
        <taxon>Pseudomonadota</taxon>
        <taxon>Gammaproteobacteria</taxon>
        <taxon>Alteromonadales</taxon>
        <taxon>Colwelliaceae</taxon>
        <taxon>Thalassotalea</taxon>
    </lineage>
</organism>
<proteinExistence type="predicted"/>
<feature type="chain" id="PRO_5036950306" evidence="1">
    <location>
        <begin position="24"/>
        <end position="76"/>
    </location>
</feature>
<evidence type="ECO:0000256" key="1">
    <source>
        <dbReference type="SAM" id="SignalP"/>
    </source>
</evidence>
<gene>
    <name evidence="2" type="ORF">GCM10017161_17620</name>
</gene>
<comment type="caution">
    <text evidence="2">The sequence shown here is derived from an EMBL/GenBank/DDBJ whole genome shotgun (WGS) entry which is preliminary data.</text>
</comment>
<dbReference type="InterPro" id="IPR046256">
    <property type="entry name" value="DUF6289"/>
</dbReference>
<evidence type="ECO:0000313" key="2">
    <source>
        <dbReference type="EMBL" id="GHF90097.1"/>
    </source>
</evidence>
<name>A0A919EKF1_9GAMM</name>
<keyword evidence="3" id="KW-1185">Reference proteome</keyword>
<reference evidence="2" key="1">
    <citation type="journal article" date="2014" name="Int. J. Syst. Evol. Microbiol.">
        <title>Complete genome sequence of Corynebacterium casei LMG S-19264T (=DSM 44701T), isolated from a smear-ripened cheese.</title>
        <authorList>
            <consortium name="US DOE Joint Genome Institute (JGI-PGF)"/>
            <person name="Walter F."/>
            <person name="Albersmeier A."/>
            <person name="Kalinowski J."/>
            <person name="Ruckert C."/>
        </authorList>
    </citation>
    <scope>NUCLEOTIDE SEQUENCE</scope>
    <source>
        <strain evidence="2">KCTC 42731</strain>
    </source>
</reference>
<reference evidence="2" key="2">
    <citation type="submission" date="2020-09" db="EMBL/GenBank/DDBJ databases">
        <authorList>
            <person name="Sun Q."/>
            <person name="Kim S."/>
        </authorList>
    </citation>
    <scope>NUCLEOTIDE SEQUENCE</scope>
    <source>
        <strain evidence="2">KCTC 42731</strain>
    </source>
</reference>
<dbReference type="RefSeq" id="WP_189769351.1">
    <property type="nucleotide sequence ID" value="NZ_BNCK01000003.1"/>
</dbReference>